<comment type="similarity">
    <text evidence="1">Belongs to the 'phage' integrase family.</text>
</comment>
<dbReference type="GO" id="GO:0015074">
    <property type="term" value="P:DNA integration"/>
    <property type="evidence" value="ECO:0007669"/>
    <property type="project" value="UniProtKB-KW"/>
</dbReference>
<dbReference type="STRING" id="1200352.A606_00710"/>
<dbReference type="HOGENOM" id="CLU_027562_17_5_11"/>
<name>S4X9L1_9CORY</name>
<dbReference type="Proteomes" id="UP000014809">
    <property type="component" value="Chromosome"/>
</dbReference>
<keyword evidence="3" id="KW-0233">DNA recombination</keyword>
<sequence length="350" mass="38643">MDMWTPPTVRAAQKAARTVTVDEAVDQWVKTAGHLAESSRRLYQSIRRNRITPYLSEARLDEFSRPDAHRWVNEIRRNHGGLTKRNVDAYKLLHSALQAEVDAGTLDVNPVQVRGATQLPEREEKAVPSLVQLQTIVANMPEHLQAGTLVAAWCGLRSAEWQELRRSDIERHQQPVGADGVRPADLVRIHVDRQAHKRAGEWTVTLPKGGKTRTVTLPVHLVSVLDEHVEKYAQPGRNGLLFPSAKGEQLTRQKFYEAFKARAKAAGCPKISPHSLRHFAGTAYAQVGGTTREIMDYLGHSSMDVAIGYQHVAASRPEFLATAMAAMATAGLPGAPGRSEDQVDDDGGRQ</sequence>
<evidence type="ECO:0000313" key="5">
    <source>
        <dbReference type="EMBL" id="AGP29797.1"/>
    </source>
</evidence>
<gene>
    <name evidence="5" type="ORF">A606_00710</name>
</gene>
<dbReference type="Gene3D" id="1.10.443.10">
    <property type="entry name" value="Intergrase catalytic core"/>
    <property type="match status" value="1"/>
</dbReference>
<dbReference type="AlphaFoldDB" id="S4X9L1"/>
<accession>S4X9L1</accession>
<evidence type="ECO:0000256" key="1">
    <source>
        <dbReference type="ARBA" id="ARBA00008857"/>
    </source>
</evidence>
<evidence type="ECO:0000313" key="6">
    <source>
        <dbReference type="Proteomes" id="UP000014809"/>
    </source>
</evidence>
<organism evidence="5 6">
    <name type="scientific">Corynebacterium terpenotabidum Y-11</name>
    <dbReference type="NCBI Taxonomy" id="1200352"/>
    <lineage>
        <taxon>Bacteria</taxon>
        <taxon>Bacillati</taxon>
        <taxon>Actinomycetota</taxon>
        <taxon>Actinomycetes</taxon>
        <taxon>Mycobacteriales</taxon>
        <taxon>Corynebacteriaceae</taxon>
        <taxon>Corynebacterium</taxon>
    </lineage>
</organism>
<evidence type="ECO:0000259" key="4">
    <source>
        <dbReference type="PROSITE" id="PS51898"/>
    </source>
</evidence>
<dbReference type="GO" id="GO:0006310">
    <property type="term" value="P:DNA recombination"/>
    <property type="evidence" value="ECO:0007669"/>
    <property type="project" value="UniProtKB-KW"/>
</dbReference>
<feature type="domain" description="Tyr recombinase" evidence="4">
    <location>
        <begin position="122"/>
        <end position="325"/>
    </location>
</feature>
<dbReference type="eggNOG" id="COG0582">
    <property type="taxonomic scope" value="Bacteria"/>
</dbReference>
<reference evidence="5 6" key="1">
    <citation type="submission" date="2012-06" db="EMBL/GenBank/DDBJ databases">
        <title>Complete genome sequence of Corynebacterium terpenotabidum Y-11 (=DSM 44721).</title>
        <authorList>
            <person name="Ruckert C."/>
            <person name="Albersmeier A."/>
            <person name="Al-Dilaimi A."/>
            <person name="Szczepanowski R."/>
            <person name="Kalinowski J."/>
        </authorList>
    </citation>
    <scope>NUCLEOTIDE SEQUENCE [LARGE SCALE GENOMIC DNA]</scope>
    <source>
        <strain evidence="5 6">Y-11</strain>
    </source>
</reference>
<dbReference type="InterPro" id="IPR013762">
    <property type="entry name" value="Integrase-like_cat_sf"/>
</dbReference>
<dbReference type="InterPro" id="IPR050090">
    <property type="entry name" value="Tyrosine_recombinase_XerCD"/>
</dbReference>
<evidence type="ECO:0000256" key="3">
    <source>
        <dbReference type="ARBA" id="ARBA00023172"/>
    </source>
</evidence>
<keyword evidence="2" id="KW-0238">DNA-binding</keyword>
<dbReference type="InterPro" id="IPR010998">
    <property type="entry name" value="Integrase_recombinase_N"/>
</dbReference>
<keyword evidence="6" id="KW-1185">Reference proteome</keyword>
<dbReference type="PROSITE" id="PS51898">
    <property type="entry name" value="TYR_RECOMBINASE"/>
    <property type="match status" value="1"/>
</dbReference>
<dbReference type="PANTHER" id="PTHR30349">
    <property type="entry name" value="PHAGE INTEGRASE-RELATED"/>
    <property type="match status" value="1"/>
</dbReference>
<dbReference type="PANTHER" id="PTHR30349:SF64">
    <property type="entry name" value="PROPHAGE INTEGRASE INTD-RELATED"/>
    <property type="match status" value="1"/>
</dbReference>
<protein>
    <submittedName>
        <fullName evidence="5">Integrase</fullName>
    </submittedName>
</protein>
<dbReference type="KEGG" id="cter:A606_00710"/>
<evidence type="ECO:0000256" key="2">
    <source>
        <dbReference type="ARBA" id="ARBA00023125"/>
    </source>
</evidence>
<dbReference type="GO" id="GO:0003677">
    <property type="term" value="F:DNA binding"/>
    <property type="evidence" value="ECO:0007669"/>
    <property type="project" value="UniProtKB-KW"/>
</dbReference>
<proteinExistence type="inferred from homology"/>
<dbReference type="InterPro" id="IPR011010">
    <property type="entry name" value="DNA_brk_join_enz"/>
</dbReference>
<dbReference type="SUPFAM" id="SSF56349">
    <property type="entry name" value="DNA breaking-rejoining enzymes"/>
    <property type="match status" value="1"/>
</dbReference>
<dbReference type="InterPro" id="IPR002104">
    <property type="entry name" value="Integrase_catalytic"/>
</dbReference>
<dbReference type="EMBL" id="CP003696">
    <property type="protein sequence ID" value="AGP29797.1"/>
    <property type="molecule type" value="Genomic_DNA"/>
</dbReference>
<dbReference type="Pfam" id="PF00589">
    <property type="entry name" value="Phage_integrase"/>
    <property type="match status" value="1"/>
</dbReference>
<dbReference type="CDD" id="cd00397">
    <property type="entry name" value="DNA_BRE_C"/>
    <property type="match status" value="1"/>
</dbReference>
<dbReference type="Gene3D" id="1.10.150.130">
    <property type="match status" value="1"/>
</dbReference>